<organism evidence="1 2">
    <name type="scientific">Vibrio orientalis CIP 102891 = ATCC 33934</name>
    <dbReference type="NCBI Taxonomy" id="675816"/>
    <lineage>
        <taxon>Bacteria</taxon>
        <taxon>Pseudomonadati</taxon>
        <taxon>Pseudomonadota</taxon>
        <taxon>Gammaproteobacteria</taxon>
        <taxon>Vibrionales</taxon>
        <taxon>Vibrionaceae</taxon>
        <taxon>Vibrio</taxon>
        <taxon>Vibrio oreintalis group</taxon>
    </lineage>
</organism>
<name>A0ABM9Z2N1_VIBOR</name>
<comment type="caution">
    <text evidence="1">The sequence shown here is derived from an EMBL/GenBank/DDBJ whole genome shotgun (WGS) entry which is preliminary data.</text>
</comment>
<keyword evidence="2" id="KW-1185">Reference proteome</keyword>
<dbReference type="Proteomes" id="UP000003515">
    <property type="component" value="Unassembled WGS sequence"/>
</dbReference>
<reference evidence="1 2" key="1">
    <citation type="submission" date="2009-10" db="EMBL/GenBank/DDBJ databases">
        <authorList>
            <consortium name="Los Alamos National Laboratory (LANL)"/>
            <consortium name="National Microbial Pathogen Data Resource (NMPDR)"/>
            <person name="Munk A.C."/>
            <person name="Chertkov O."/>
            <person name="Tapia R."/>
            <person name="Green L."/>
            <person name="Rogers Y."/>
            <person name="Detter J.C."/>
            <person name="Bruce D."/>
            <person name="Brettin T.S."/>
            <person name="Colwell R.R."/>
            <person name="Huq A."/>
            <person name="Grim C.J."/>
            <person name="Hasan N.A."/>
            <person name="Bartels D."/>
            <person name="Vonstein V."/>
        </authorList>
    </citation>
    <scope>NUCLEOTIDE SEQUENCE [LARGE SCALE GENOMIC DNA]</scope>
    <source>
        <strain evidence="1 2">CIP 102891</strain>
    </source>
</reference>
<evidence type="ECO:0008006" key="3">
    <source>
        <dbReference type="Google" id="ProtNLM"/>
    </source>
</evidence>
<sequence>MSLNDLSMDDDNLYFDATCDGKNILFKTTESLQPIAEGIVLTYDDLANDKWSSNNQARVKVSNDRGGNVTWRGTLFDQNEQRSKAFKLQINESLIEGGYSDISVKGDSATLSGVLGTKTYIQMQALIQQHPNVTTLEFGVIDGSINDAINMHTGRLIRHAGLNTYIPKTGEAYSGGVDLFAAGVQRQFQTGATLGVHSWCCEKDQSAHLLKPSDKAHWPLLTYSNEMLEKGTEFYFYTINAASADDIHIMAKDELTKFNLVTEFIK</sequence>
<gene>
    <name evidence="1" type="ORF">VIA_001089</name>
</gene>
<evidence type="ECO:0000313" key="2">
    <source>
        <dbReference type="Proteomes" id="UP000003515"/>
    </source>
</evidence>
<dbReference type="EMBL" id="ACZV01000004">
    <property type="protein sequence ID" value="EEX93931.1"/>
    <property type="molecule type" value="Genomic_DNA"/>
</dbReference>
<protein>
    <recommendedName>
        <fullName evidence="3">Alpha/beta hydrolase</fullName>
    </recommendedName>
</protein>
<accession>A0ABM9Z2N1</accession>
<evidence type="ECO:0000313" key="1">
    <source>
        <dbReference type="EMBL" id="EEX93931.1"/>
    </source>
</evidence>
<proteinExistence type="predicted"/>